<organism evidence="1">
    <name type="scientific">Salmonella typhimurium</name>
    <dbReference type="NCBI Taxonomy" id="90371"/>
    <lineage>
        <taxon>Bacteria</taxon>
        <taxon>Pseudomonadati</taxon>
        <taxon>Pseudomonadota</taxon>
        <taxon>Gammaproteobacteria</taxon>
        <taxon>Enterobacterales</taxon>
        <taxon>Enterobacteriaceae</taxon>
        <taxon>Salmonella</taxon>
    </lineage>
</organism>
<protein>
    <submittedName>
        <fullName evidence="1">Phage tail protein</fullName>
    </submittedName>
</protein>
<dbReference type="EMBL" id="DAAOGX010000006">
    <property type="protein sequence ID" value="HAD3010913.1"/>
    <property type="molecule type" value="Genomic_DNA"/>
</dbReference>
<reference evidence="1" key="1">
    <citation type="journal article" date="2018" name="Genome Biol.">
        <title>SKESA: strategic k-mer extension for scrupulous assemblies.</title>
        <authorList>
            <person name="Souvorov A."/>
            <person name="Agarwala R."/>
            <person name="Lipman D.J."/>
        </authorList>
    </citation>
    <scope>NUCLEOTIDE SEQUENCE</scope>
    <source>
        <strain evidence="1">Typhimurium</strain>
    </source>
</reference>
<accession>A0A5W5ZC54</accession>
<comment type="caution">
    <text evidence="1">The sequence shown here is derived from an EMBL/GenBank/DDBJ whole genome shotgun (WGS) entry which is preliminary data.</text>
</comment>
<name>A0A5W5ZC54_SALTM</name>
<reference evidence="1" key="2">
    <citation type="submission" date="2019-01" db="EMBL/GenBank/DDBJ databases">
        <authorList>
            <consortium name="NCBI Pathogen Detection Project"/>
        </authorList>
    </citation>
    <scope>NUCLEOTIDE SEQUENCE</scope>
    <source>
        <strain evidence="1">Typhimurium</strain>
    </source>
</reference>
<evidence type="ECO:0000313" key="1">
    <source>
        <dbReference type="EMBL" id="HAD3010913.1"/>
    </source>
</evidence>
<sequence>MPTTWITRDGDVLDAICATHYGTENLAAVLTLVLEANQGLAEKGAVYPAGISIVLPEMTQQVSESPYSLWD</sequence>
<dbReference type="AlphaFoldDB" id="A0A5W5ZC54"/>
<proteinExistence type="predicted"/>
<dbReference type="Pfam" id="PF05489">
    <property type="entry name" value="Phage_tail_X"/>
    <property type="match status" value="1"/>
</dbReference>
<gene>
    <name evidence="1" type="ORF">G1O10_11040</name>
</gene>
<dbReference type="InterPro" id="IPR008861">
    <property type="entry name" value="GpX-like"/>
</dbReference>